<evidence type="ECO:0000313" key="2">
    <source>
        <dbReference type="Proteomes" id="UP000681967"/>
    </source>
</evidence>
<dbReference type="EMBL" id="CAJOBH010080856">
    <property type="protein sequence ID" value="CAF4516348.1"/>
    <property type="molecule type" value="Genomic_DNA"/>
</dbReference>
<organism evidence="1 2">
    <name type="scientific">Rotaria magnacalcarata</name>
    <dbReference type="NCBI Taxonomy" id="392030"/>
    <lineage>
        <taxon>Eukaryota</taxon>
        <taxon>Metazoa</taxon>
        <taxon>Spiralia</taxon>
        <taxon>Gnathifera</taxon>
        <taxon>Rotifera</taxon>
        <taxon>Eurotatoria</taxon>
        <taxon>Bdelloidea</taxon>
        <taxon>Philodinida</taxon>
        <taxon>Philodinidae</taxon>
        <taxon>Rotaria</taxon>
    </lineage>
</organism>
<feature type="non-terminal residue" evidence="1">
    <location>
        <position position="63"/>
    </location>
</feature>
<reference evidence="1" key="1">
    <citation type="submission" date="2021-02" db="EMBL/GenBank/DDBJ databases">
        <authorList>
            <person name="Nowell W R."/>
        </authorList>
    </citation>
    <scope>NUCLEOTIDE SEQUENCE</scope>
</reference>
<feature type="non-terminal residue" evidence="1">
    <location>
        <position position="1"/>
    </location>
</feature>
<evidence type="ECO:0000313" key="1">
    <source>
        <dbReference type="EMBL" id="CAF4516348.1"/>
    </source>
</evidence>
<comment type="caution">
    <text evidence="1">The sequence shown here is derived from an EMBL/GenBank/DDBJ whole genome shotgun (WGS) entry which is preliminary data.</text>
</comment>
<sequence length="63" mass="7155">HDTSHQREAQLLTNVNSTKIHSNDLSSILDETFIEESNKRDTLNDASLPIQIKTQLLPVSKIR</sequence>
<dbReference type="AlphaFoldDB" id="A0A8S2XV77"/>
<accession>A0A8S2XV77</accession>
<protein>
    <submittedName>
        <fullName evidence="1">Uncharacterized protein</fullName>
    </submittedName>
</protein>
<gene>
    <name evidence="1" type="ORF">BYL167_LOCUS36704</name>
</gene>
<dbReference type="Proteomes" id="UP000681967">
    <property type="component" value="Unassembled WGS sequence"/>
</dbReference>
<name>A0A8S2XV77_9BILA</name>
<proteinExistence type="predicted"/>